<protein>
    <submittedName>
        <fullName evidence="1">Uncharacterized protein</fullName>
    </submittedName>
</protein>
<gene>
    <name evidence="1" type="ORF">BV25DRAFT_284109</name>
</gene>
<reference evidence="1" key="1">
    <citation type="submission" date="2021-03" db="EMBL/GenBank/DDBJ databases">
        <authorList>
            <consortium name="DOE Joint Genome Institute"/>
            <person name="Ahrendt S."/>
            <person name="Looney B.P."/>
            <person name="Miyauchi S."/>
            <person name="Morin E."/>
            <person name="Drula E."/>
            <person name="Courty P.E."/>
            <person name="Chicoki N."/>
            <person name="Fauchery L."/>
            <person name="Kohler A."/>
            <person name="Kuo A."/>
            <person name="Labutti K."/>
            <person name="Pangilinan J."/>
            <person name="Lipzen A."/>
            <person name="Riley R."/>
            <person name="Andreopoulos W."/>
            <person name="He G."/>
            <person name="Johnson J."/>
            <person name="Barry K.W."/>
            <person name="Grigoriev I.V."/>
            <person name="Nagy L."/>
            <person name="Hibbett D."/>
            <person name="Henrissat B."/>
            <person name="Matheny P.B."/>
            <person name="Labbe J."/>
            <person name="Martin F."/>
        </authorList>
    </citation>
    <scope>NUCLEOTIDE SEQUENCE</scope>
    <source>
        <strain evidence="1">HHB10654</strain>
    </source>
</reference>
<reference evidence="1" key="2">
    <citation type="journal article" date="2022" name="New Phytol.">
        <title>Evolutionary transition to the ectomycorrhizal habit in the genomes of a hyperdiverse lineage of mushroom-forming fungi.</title>
        <authorList>
            <person name="Looney B."/>
            <person name="Miyauchi S."/>
            <person name="Morin E."/>
            <person name="Drula E."/>
            <person name="Courty P.E."/>
            <person name="Kohler A."/>
            <person name="Kuo A."/>
            <person name="LaButti K."/>
            <person name="Pangilinan J."/>
            <person name="Lipzen A."/>
            <person name="Riley R."/>
            <person name="Andreopoulos W."/>
            <person name="He G."/>
            <person name="Johnson J."/>
            <person name="Nolan M."/>
            <person name="Tritt A."/>
            <person name="Barry K.W."/>
            <person name="Grigoriev I.V."/>
            <person name="Nagy L.G."/>
            <person name="Hibbett D."/>
            <person name="Henrissat B."/>
            <person name="Matheny P.B."/>
            <person name="Labbe J."/>
            <person name="Martin F.M."/>
        </authorList>
    </citation>
    <scope>NUCLEOTIDE SEQUENCE</scope>
    <source>
        <strain evidence="1">HHB10654</strain>
    </source>
</reference>
<evidence type="ECO:0000313" key="1">
    <source>
        <dbReference type="EMBL" id="KAI0064718.1"/>
    </source>
</evidence>
<comment type="caution">
    <text evidence="1">The sequence shown here is derived from an EMBL/GenBank/DDBJ whole genome shotgun (WGS) entry which is preliminary data.</text>
</comment>
<keyword evidence="2" id="KW-1185">Reference proteome</keyword>
<proteinExistence type="predicted"/>
<dbReference type="Proteomes" id="UP000814140">
    <property type="component" value="Unassembled WGS sequence"/>
</dbReference>
<evidence type="ECO:0000313" key="2">
    <source>
        <dbReference type="Proteomes" id="UP000814140"/>
    </source>
</evidence>
<dbReference type="EMBL" id="MU277198">
    <property type="protein sequence ID" value="KAI0064718.1"/>
    <property type="molecule type" value="Genomic_DNA"/>
</dbReference>
<name>A0ACB8T951_9AGAM</name>
<sequence>MSIRTVSLIVDDEALKLSHNIGSVSCIRHPLRSPQPRPVWTPRTARRRALHSLELPKARLM</sequence>
<organism evidence="1 2">
    <name type="scientific">Artomyces pyxidatus</name>
    <dbReference type="NCBI Taxonomy" id="48021"/>
    <lineage>
        <taxon>Eukaryota</taxon>
        <taxon>Fungi</taxon>
        <taxon>Dikarya</taxon>
        <taxon>Basidiomycota</taxon>
        <taxon>Agaricomycotina</taxon>
        <taxon>Agaricomycetes</taxon>
        <taxon>Russulales</taxon>
        <taxon>Auriscalpiaceae</taxon>
        <taxon>Artomyces</taxon>
    </lineage>
</organism>
<accession>A0ACB8T951</accession>